<dbReference type="AlphaFoldDB" id="A0AA95G7S9"/>
<comment type="similarity">
    <text evidence="2">Belongs to the ABC transporter superfamily. Protein-1 exporter (TC 3.A.1.109) family.</text>
</comment>
<gene>
    <name evidence="14" type="ORF">QE207_00185</name>
    <name evidence="15" type="ORF">QE207_05660</name>
</gene>
<evidence type="ECO:0000313" key="14">
    <source>
        <dbReference type="EMBL" id="WGL93831.1"/>
    </source>
</evidence>
<dbReference type="GO" id="GO:0034040">
    <property type="term" value="F:ATPase-coupled lipid transmembrane transporter activity"/>
    <property type="evidence" value="ECO:0007669"/>
    <property type="project" value="TreeGrafter"/>
</dbReference>
<feature type="domain" description="ABC transmembrane type-1" evidence="13">
    <location>
        <begin position="144"/>
        <end position="423"/>
    </location>
</feature>
<reference evidence="14" key="1">
    <citation type="submission" date="2023-04" db="EMBL/GenBank/DDBJ databases">
        <title>Genome dynamics across the evolutionary transition to endosymbiosis.</title>
        <authorList>
            <person name="Siozios S."/>
            <person name="Nadal-Jimenez P."/>
            <person name="Azagi T."/>
            <person name="Sprong H."/>
            <person name="Frost C.L."/>
            <person name="Parratt S.R."/>
            <person name="Taylor G."/>
            <person name="Brettell L."/>
            <person name="Lew K.C."/>
            <person name="Croft L."/>
            <person name="King K.C."/>
            <person name="Brockhurst M.A."/>
            <person name="Hypsa V."/>
            <person name="Novakova E."/>
            <person name="Darby A.C."/>
            <person name="Hurst G.D.D."/>
        </authorList>
    </citation>
    <scope>NUCLEOTIDE SEQUENCE</scope>
    <source>
        <strain evidence="14">AIh</strain>
        <plasmid evidence="14">paIh1</plasmid>
    </source>
</reference>
<evidence type="ECO:0000256" key="7">
    <source>
        <dbReference type="ARBA" id="ARBA00022741"/>
    </source>
</evidence>
<evidence type="ECO:0000313" key="16">
    <source>
        <dbReference type="Proteomes" id="UP001177597"/>
    </source>
</evidence>
<dbReference type="Proteomes" id="UP001177597">
    <property type="component" value="Chromosome"/>
</dbReference>
<evidence type="ECO:0000313" key="15">
    <source>
        <dbReference type="EMBL" id="WGL96068.1"/>
    </source>
</evidence>
<feature type="transmembrane region" description="Helical" evidence="11">
    <location>
        <begin position="140"/>
        <end position="162"/>
    </location>
</feature>
<keyword evidence="9 11" id="KW-1133">Transmembrane helix</keyword>
<keyword evidence="8" id="KW-0067">ATP-binding</keyword>
<dbReference type="Gene3D" id="3.40.50.300">
    <property type="entry name" value="P-loop containing nucleotide triphosphate hydrolases"/>
    <property type="match status" value="1"/>
</dbReference>
<evidence type="ECO:0000259" key="12">
    <source>
        <dbReference type="PROSITE" id="PS50893"/>
    </source>
</evidence>
<dbReference type="CDD" id="cd18588">
    <property type="entry name" value="ABC_6TM_CyaB_HlyB_like"/>
    <property type="match status" value="1"/>
</dbReference>
<dbReference type="GO" id="GO:0006508">
    <property type="term" value="P:proteolysis"/>
    <property type="evidence" value="ECO:0007669"/>
    <property type="project" value="InterPro"/>
</dbReference>
<dbReference type="Pfam" id="PF00005">
    <property type="entry name" value="ABC_tran"/>
    <property type="match status" value="1"/>
</dbReference>
<evidence type="ECO:0000256" key="6">
    <source>
        <dbReference type="ARBA" id="ARBA00022692"/>
    </source>
</evidence>
<dbReference type="InterPro" id="IPR003439">
    <property type="entry name" value="ABC_transporter-like_ATP-bd"/>
</dbReference>
<dbReference type="GO" id="GO:0005524">
    <property type="term" value="F:ATP binding"/>
    <property type="evidence" value="ECO:0007669"/>
    <property type="project" value="UniProtKB-KW"/>
</dbReference>
<dbReference type="PROSITE" id="PS00211">
    <property type="entry name" value="ABC_TRANSPORTER_1"/>
    <property type="match status" value="1"/>
</dbReference>
<dbReference type="InterPro" id="IPR017871">
    <property type="entry name" value="ABC_transporter-like_CS"/>
</dbReference>
<feature type="transmembrane region" description="Helical" evidence="11">
    <location>
        <begin position="174"/>
        <end position="195"/>
    </location>
</feature>
<dbReference type="FunFam" id="3.40.50.300:FF:000299">
    <property type="entry name" value="ABC transporter ATP-binding protein/permease"/>
    <property type="match status" value="1"/>
</dbReference>
<dbReference type="GO" id="GO:0005886">
    <property type="term" value="C:plasma membrane"/>
    <property type="evidence" value="ECO:0007669"/>
    <property type="project" value="UniProtKB-SubCell"/>
</dbReference>
<sequence length="696" mass="79495">MDENNKKTLELISIIIRLNNKININEYNKEITQNDNFVDCTKKIQQMYQIIIKEKRCHKKELSRLILPAIVYDNDNIPYILASYNDEQVLIQSAGNKPPEIWQKQDFLQRWNGNWLKINQKQSRFDIRWFVPEFLKHKQIFIEILFFSFVLQILALLSPIVIQVIMDKVLIHQAFSTLDVLIFTLIIAAFIEVILKGFREYIYIHTANRIDIRLGLKLIRHLLHLPLSFFKTRQVGAIVNRVRELETIREFLTGSMFTLLVDVLFLFVFIYVMSILSTTLTLIFLLSIPFYLLLAWKITPKIEKAAETQFMHAAVNTSFLTESVAGSETIKSLAVEPRFIRRWDAQTADMVASNFQAQQINSQGSHIVMLIEKLTMAVILWIGAAEVLALNMTIGQLIAFQMMVSHSSQPLGKLVQLWGDYIRTRVAIDKLAQIINLPTEQHNEGLHPQLTGKIHFQNVDFRYQPDLPLIINQFNLSINAGEMIGIVGASGSGKSTLARLLLRLYTPEKGGILIDDIPLYQLNIATLRQQIGIVLQENFLFNQSVFNNIAQSKPDATLDEVIAAAKLAGAHDFILKMPLGYDSLIAEGGQSLSGGQRQRIAIARTILSNPRILIFDEATSALDDQTQAIIQQNMQKIAQGRTVITIAHRLSTVSHHHHIIVMDQGKIIEQGSHTQLLQLKKHYHYLWSLQQSLKQQ</sequence>
<dbReference type="GO" id="GO:0030253">
    <property type="term" value="P:protein secretion by the type I secretion system"/>
    <property type="evidence" value="ECO:0007669"/>
    <property type="project" value="InterPro"/>
</dbReference>
<evidence type="ECO:0000256" key="8">
    <source>
        <dbReference type="ARBA" id="ARBA00022840"/>
    </source>
</evidence>
<dbReference type="GO" id="GO:0016887">
    <property type="term" value="F:ATP hydrolysis activity"/>
    <property type="evidence" value="ECO:0007669"/>
    <property type="project" value="InterPro"/>
</dbReference>
<dbReference type="RefSeq" id="WP_280628277.1">
    <property type="nucleotide sequence ID" value="NZ_CP123491.1"/>
</dbReference>
<keyword evidence="14" id="KW-0614">Plasmid</keyword>
<dbReference type="EMBL" id="CP123491">
    <property type="protein sequence ID" value="WGL93831.1"/>
    <property type="molecule type" value="Genomic_DNA"/>
</dbReference>
<dbReference type="GO" id="GO:0140359">
    <property type="term" value="F:ABC-type transporter activity"/>
    <property type="evidence" value="ECO:0007669"/>
    <property type="project" value="InterPro"/>
</dbReference>
<keyword evidence="6 11" id="KW-0812">Transmembrane</keyword>
<evidence type="ECO:0000256" key="10">
    <source>
        <dbReference type="ARBA" id="ARBA00023136"/>
    </source>
</evidence>
<geneLocation type="plasmid" evidence="14 16">
    <name>paIh1</name>
</geneLocation>
<evidence type="ECO:0000256" key="5">
    <source>
        <dbReference type="ARBA" id="ARBA00022475"/>
    </source>
</evidence>
<dbReference type="PROSITE" id="PS50893">
    <property type="entry name" value="ABC_TRANSPORTER_2"/>
    <property type="match status" value="1"/>
</dbReference>
<dbReference type="NCBIfam" id="TIGR01846">
    <property type="entry name" value="type_I_sec_HlyB"/>
    <property type="match status" value="1"/>
</dbReference>
<evidence type="ECO:0000256" key="11">
    <source>
        <dbReference type="SAM" id="Phobius"/>
    </source>
</evidence>
<dbReference type="Proteomes" id="UP001177597">
    <property type="component" value="Plasmid paIh1"/>
</dbReference>
<keyword evidence="10 11" id="KW-0472">Membrane</keyword>
<keyword evidence="4" id="KW-0813">Transport</keyword>
<feature type="transmembrane region" description="Helical" evidence="11">
    <location>
        <begin position="251"/>
        <end position="272"/>
    </location>
</feature>
<comment type="subcellular location">
    <subcellularLocation>
        <location evidence="1">Cell membrane</location>
        <topology evidence="1">Multi-pass membrane protein</topology>
    </subcellularLocation>
</comment>
<organism evidence="14 16">
    <name type="scientific">Arsenophonus nasoniae</name>
    <name type="common">son-killer infecting Nasonia vitripennis</name>
    <dbReference type="NCBI Taxonomy" id="638"/>
    <lineage>
        <taxon>Bacteria</taxon>
        <taxon>Pseudomonadati</taxon>
        <taxon>Pseudomonadota</taxon>
        <taxon>Gammaproteobacteria</taxon>
        <taxon>Enterobacterales</taxon>
        <taxon>Morganellaceae</taxon>
        <taxon>Arsenophonus</taxon>
    </lineage>
</organism>
<dbReference type="InterPro" id="IPR039421">
    <property type="entry name" value="Type_1_exporter"/>
</dbReference>
<keyword evidence="7" id="KW-0547">Nucleotide-binding</keyword>
<dbReference type="SMART" id="SM00382">
    <property type="entry name" value="AAA"/>
    <property type="match status" value="1"/>
</dbReference>
<evidence type="ECO:0000256" key="1">
    <source>
        <dbReference type="ARBA" id="ARBA00004651"/>
    </source>
</evidence>
<evidence type="ECO:0000259" key="13">
    <source>
        <dbReference type="PROSITE" id="PS50929"/>
    </source>
</evidence>
<protein>
    <recommendedName>
        <fullName evidence="3">Alpha-hemolysin translocation ATP-binding protein HlyB</fullName>
    </recommendedName>
</protein>
<evidence type="ECO:0000256" key="9">
    <source>
        <dbReference type="ARBA" id="ARBA00022989"/>
    </source>
</evidence>
<dbReference type="Pfam" id="PF00664">
    <property type="entry name" value="ABC_membrane"/>
    <property type="match status" value="1"/>
</dbReference>
<dbReference type="Pfam" id="PF03412">
    <property type="entry name" value="Peptidase_C39"/>
    <property type="match status" value="1"/>
</dbReference>
<proteinExistence type="inferred from homology"/>
<dbReference type="Gene3D" id="1.20.1560.10">
    <property type="entry name" value="ABC transporter type 1, transmembrane domain"/>
    <property type="match status" value="1"/>
</dbReference>
<dbReference type="PANTHER" id="PTHR24221:SF647">
    <property type="entry name" value="BLL6336 PROTEIN"/>
    <property type="match status" value="1"/>
</dbReference>
<evidence type="ECO:0000256" key="4">
    <source>
        <dbReference type="ARBA" id="ARBA00022448"/>
    </source>
</evidence>
<dbReference type="InterPro" id="IPR036640">
    <property type="entry name" value="ABC1_TM_sf"/>
</dbReference>
<dbReference type="PANTHER" id="PTHR24221">
    <property type="entry name" value="ATP-BINDING CASSETTE SUB-FAMILY B"/>
    <property type="match status" value="1"/>
</dbReference>
<dbReference type="EMBL" id="CP123498">
    <property type="protein sequence ID" value="WGL96068.1"/>
    <property type="molecule type" value="Genomic_DNA"/>
</dbReference>
<accession>A0AA95G7S9</accession>
<keyword evidence="5" id="KW-1003">Cell membrane</keyword>
<dbReference type="InterPro" id="IPR027417">
    <property type="entry name" value="P-loop_NTPase"/>
</dbReference>
<evidence type="ECO:0000256" key="3">
    <source>
        <dbReference type="ARBA" id="ARBA00015531"/>
    </source>
</evidence>
<dbReference type="InterPro" id="IPR011527">
    <property type="entry name" value="ABC1_TM_dom"/>
</dbReference>
<dbReference type="Gene3D" id="3.90.70.10">
    <property type="entry name" value="Cysteine proteinases"/>
    <property type="match status" value="1"/>
</dbReference>
<evidence type="ECO:0000256" key="2">
    <source>
        <dbReference type="ARBA" id="ARBA00006025"/>
    </source>
</evidence>
<dbReference type="SUPFAM" id="SSF52540">
    <property type="entry name" value="P-loop containing nucleoside triphosphate hydrolases"/>
    <property type="match status" value="1"/>
</dbReference>
<dbReference type="GO" id="GO:0030256">
    <property type="term" value="C:type I protein secretion system complex"/>
    <property type="evidence" value="ECO:0007669"/>
    <property type="project" value="InterPro"/>
</dbReference>
<dbReference type="PROSITE" id="PS50929">
    <property type="entry name" value="ABC_TM1F"/>
    <property type="match status" value="1"/>
</dbReference>
<feature type="domain" description="ABC transporter" evidence="12">
    <location>
        <begin position="454"/>
        <end position="689"/>
    </location>
</feature>
<dbReference type="GO" id="GO:0008233">
    <property type="term" value="F:peptidase activity"/>
    <property type="evidence" value="ECO:0007669"/>
    <property type="project" value="InterPro"/>
</dbReference>
<feature type="transmembrane region" description="Helical" evidence="11">
    <location>
        <begin position="378"/>
        <end position="400"/>
    </location>
</feature>
<dbReference type="InterPro" id="IPR003593">
    <property type="entry name" value="AAA+_ATPase"/>
</dbReference>
<dbReference type="SUPFAM" id="SSF90123">
    <property type="entry name" value="ABC transporter transmembrane region"/>
    <property type="match status" value="1"/>
</dbReference>
<dbReference type="InterPro" id="IPR010132">
    <property type="entry name" value="ATPase_T1SS_HlyB"/>
</dbReference>
<dbReference type="InterPro" id="IPR005074">
    <property type="entry name" value="Peptidase_C39"/>
</dbReference>
<name>A0AA95G7S9_9GAMM</name>
<feature type="transmembrane region" description="Helical" evidence="11">
    <location>
        <begin position="278"/>
        <end position="296"/>
    </location>
</feature>